<name>A0A1H8MX45_9RHOB</name>
<evidence type="ECO:0000313" key="2">
    <source>
        <dbReference type="Proteomes" id="UP000199054"/>
    </source>
</evidence>
<evidence type="ECO:0008006" key="3">
    <source>
        <dbReference type="Google" id="ProtNLM"/>
    </source>
</evidence>
<dbReference type="RefSeq" id="WP_211657410.1">
    <property type="nucleotide sequence ID" value="NZ_CP067124.1"/>
</dbReference>
<keyword evidence="2" id="KW-1185">Reference proteome</keyword>
<dbReference type="SUPFAM" id="SSF103473">
    <property type="entry name" value="MFS general substrate transporter"/>
    <property type="match status" value="1"/>
</dbReference>
<dbReference type="InterPro" id="IPR036259">
    <property type="entry name" value="MFS_trans_sf"/>
</dbReference>
<organism evidence="1 2">
    <name type="scientific">Paracoccus alcaliphilus</name>
    <dbReference type="NCBI Taxonomy" id="34002"/>
    <lineage>
        <taxon>Bacteria</taxon>
        <taxon>Pseudomonadati</taxon>
        <taxon>Pseudomonadota</taxon>
        <taxon>Alphaproteobacteria</taxon>
        <taxon>Rhodobacterales</taxon>
        <taxon>Paracoccaceae</taxon>
        <taxon>Paracoccus</taxon>
    </lineage>
</organism>
<dbReference type="AlphaFoldDB" id="A0A1H8MX45"/>
<dbReference type="EMBL" id="FODE01000047">
    <property type="protein sequence ID" value="SEO21850.1"/>
    <property type="molecule type" value="Genomic_DNA"/>
</dbReference>
<gene>
    <name evidence="1" type="ORF">SAMN04489859_10479</name>
</gene>
<proteinExistence type="predicted"/>
<dbReference type="STRING" id="34002.SAMN04489859_10479"/>
<accession>A0A1H8MX45</accession>
<sequence length="94" mass="10086">MSTETQPKTEGLGLPLAVIATAQLMVALDDTIANIVLPTIQNDLDISAANLPWVSNAYILALAISMAGGASCRPAWRSSPSARFWSDWRRTRSA</sequence>
<reference evidence="1 2" key="1">
    <citation type="submission" date="2016-10" db="EMBL/GenBank/DDBJ databases">
        <authorList>
            <person name="de Groot N.N."/>
        </authorList>
    </citation>
    <scope>NUCLEOTIDE SEQUENCE [LARGE SCALE GENOMIC DNA]</scope>
    <source>
        <strain evidence="1 2">DSM 8512</strain>
    </source>
</reference>
<evidence type="ECO:0000313" key="1">
    <source>
        <dbReference type="EMBL" id="SEO21850.1"/>
    </source>
</evidence>
<dbReference type="Proteomes" id="UP000199054">
    <property type="component" value="Unassembled WGS sequence"/>
</dbReference>
<protein>
    <recommendedName>
        <fullName evidence="3">Major Facilitator Superfamily protein</fullName>
    </recommendedName>
</protein>